<dbReference type="InterPro" id="IPR029424">
    <property type="entry name" value="MMS22L_C"/>
</dbReference>
<dbReference type="GO" id="GO:0031297">
    <property type="term" value="P:replication fork processing"/>
    <property type="evidence" value="ECO:0007669"/>
    <property type="project" value="InterPro"/>
</dbReference>
<accession>A0A9C6TV59</accession>
<keyword evidence="9" id="KW-0539">Nucleus</keyword>
<dbReference type="KEGG" id="foc:113211867"/>
<evidence type="ECO:0000256" key="6">
    <source>
        <dbReference type="ARBA" id="ARBA00022763"/>
    </source>
</evidence>
<reference evidence="14" key="1">
    <citation type="journal article" date="2018" name="Proc. Natl. Acad. Sci. U.S.A.">
        <title>Phylogenomics and the evolution of hemipteroid insects.</title>
        <authorList>
            <person name="Johnson K.P."/>
            <person name="Dietrich C.H."/>
            <person name="Friedrich F."/>
            <person name="Beutel R.G."/>
            <person name="Wipfler B."/>
            <person name="Peters R.S."/>
            <person name="Allen J.M."/>
            <person name="Petersen M."/>
            <person name="Donath A."/>
            <person name="Walden K.K."/>
            <person name="Kozlov A.M."/>
            <person name="Podsiadlowski L."/>
            <person name="Mayer C."/>
            <person name="Meusemann K."/>
            <person name="Vasilikopoulos A."/>
            <person name="Waterhouse R.M."/>
            <person name="Cameron S.L."/>
            <person name="Weirauch C."/>
            <person name="Swanson D.R."/>
            <person name="Percy D.M."/>
            <person name="Hardy N.B."/>
            <person name="Terry I."/>
            <person name="Liu S."/>
            <person name="Zhou X."/>
            <person name="Misof B."/>
            <person name="Robertson H.M."/>
            <person name="Yoshizawa K."/>
        </authorList>
    </citation>
    <scope>NUCLEOTIDE SEQUENCE</scope>
    <source>
        <tissue evidence="14">Whole organism</tissue>
    </source>
</reference>
<keyword evidence="7" id="KW-0156">Chromatin regulator</keyword>
<dbReference type="PANTHER" id="PTHR28547:SF1">
    <property type="entry name" value="PROTEIN MMS22-LIKE"/>
    <property type="match status" value="1"/>
</dbReference>
<protein>
    <recommendedName>
        <fullName evidence="4">Protein MMS22-like</fullName>
    </recommendedName>
    <alternativeName>
        <fullName evidence="10">Methyl methanesulfonate-sensitivity protein 22-like</fullName>
    </alternativeName>
</protein>
<sequence length="1167" mass="133804">MNMTPPKSPGSDVEQDSIDLLKQKGGYGFHCVEANKRNVFDRSGFIHSGDGDLRGTVSSDTCLRQNFVLVFDQLLDIDSSCKEDLDQLFRISRNRICILDAAVKSNAGTYGLLSGGNSSEPNFSEIRQELREFFYMLRIILATQSIDEECSWLLEELLPSILKGLSLIRAHLGWLSDLPSYVRNHAYVRGVSKSSAAFHLFHCHLELRWLHISVLWTLNWCLNAPSRFQSSQMSVNLQTISSDCNLQNLLDSTVELCVADLFQMVVGKFNKMSMENIVNTSPFNCMCVKELWLLLRLIVETNNNHDPKSFWKLLENHFEMLVKDDNLLNSSKKEWNPLRVPNKIACVEPGLFSLWLLCHIAELFRYATDGNVVYMAGHEIDSGHLMLKRVLSNVTGPSDIDESQRRVLVSLVKNLMTDPWKPKPEPIMMLWEGFCRKLDSAFQLPGALAYSYAVSSDSIKDILNSVDHGEFPSKHSKTNSYHMFLSLLSNYLRYDEKQWKQKMFGRFFSKLSERKVNGLSEIGLYHLTQLFLTVAAQTDLEEMGLKFQKLVQFTDSNEKRNEMVMKAQLCFIYLFAQKGKPFAHLISHLTEKLVMFIKLNQTPVMQAFYEGLKYIINSNEFLPADLHLVCENEWISLCLRHGRQDSIRNLLGLMNVILQKVQLVLDSNNLVGGGIEKLVCALRENLLSYVKEQRHSTSEVIADLAVHFTIAALEFNIPPSCKDSFQSLLQFFMISESSNLVIVQRYLCKILALTKVRNIIEADEKQQAVFIQAWVRCCTLNVSIDQDQSRSVTKQIFMLPLVKKFIKDTNLDNLDRISDPLIHLIEVLKNCDKEDKNFLQVLIEPLKNLVPVIKSALFPTKLKDVSASWKSDKTHIFEPSKDVIVRVFFIYGKLLCNCASFIYEKNTSSNFLITLITTLIRPQNVFDMDVRLPLAMDEGLRKSLHLYLIGLHSLDPKKEKCIQRFFNEIVTVYVPRFGVTPHNDPFSKIWDEPEHMPTAIYTLQTVCNTLLRLDQRTNLPHKYFLQGLNLINELVKRNEFDEMLLGVLIDHVFPNCLEVVARANDMSASTRRKEVGKTFKTIFEAESFLTVPSLWEQTNAVLNNLSIKYLSFTSEIFMRMLLFLKPEFPSVIKRFLPTLEANIKEVISKRGSGSDKTLESYLSKLKS</sequence>
<dbReference type="GO" id="GO:0000724">
    <property type="term" value="P:double-strand break repair via homologous recombination"/>
    <property type="evidence" value="ECO:0007669"/>
    <property type="project" value="InterPro"/>
</dbReference>
<keyword evidence="13" id="KW-1185">Reference proteome</keyword>
<dbReference type="AlphaFoldDB" id="A0A9C6TV59"/>
<feature type="domain" description="MMS22-like C-terminal" evidence="12">
    <location>
        <begin position="790"/>
        <end position="1167"/>
    </location>
</feature>
<evidence type="ECO:0000256" key="8">
    <source>
        <dbReference type="ARBA" id="ARBA00023204"/>
    </source>
</evidence>
<dbReference type="InterPro" id="IPR029425">
    <property type="entry name" value="MMS22L_N"/>
</dbReference>
<comment type="subcellular location">
    <subcellularLocation>
        <location evidence="2">Chromosome</location>
    </subcellularLocation>
    <subcellularLocation>
        <location evidence="1">Nucleus</location>
    </subcellularLocation>
</comment>
<keyword evidence="6" id="KW-0227">DNA damage</keyword>
<dbReference type="GeneID" id="113211867"/>
<feature type="domain" description="Protein MMS22-like N-terminal" evidence="11">
    <location>
        <begin position="60"/>
        <end position="592"/>
    </location>
</feature>
<evidence type="ECO:0000256" key="4">
    <source>
        <dbReference type="ARBA" id="ARBA00021061"/>
    </source>
</evidence>
<evidence type="ECO:0000256" key="2">
    <source>
        <dbReference type="ARBA" id="ARBA00004286"/>
    </source>
</evidence>
<dbReference type="GO" id="GO:0043596">
    <property type="term" value="C:nuclear replication fork"/>
    <property type="evidence" value="ECO:0007669"/>
    <property type="project" value="TreeGrafter"/>
</dbReference>
<proteinExistence type="inferred from homology"/>
<evidence type="ECO:0000256" key="9">
    <source>
        <dbReference type="ARBA" id="ARBA00023242"/>
    </source>
</evidence>
<evidence type="ECO:0000259" key="11">
    <source>
        <dbReference type="Pfam" id="PF14910"/>
    </source>
</evidence>
<dbReference type="InterPro" id="IPR042320">
    <property type="entry name" value="MMS22-like"/>
</dbReference>
<evidence type="ECO:0000313" key="13">
    <source>
        <dbReference type="Proteomes" id="UP000504606"/>
    </source>
</evidence>
<organism evidence="13 14">
    <name type="scientific">Frankliniella occidentalis</name>
    <name type="common">Western flower thrips</name>
    <name type="synonym">Euthrips occidentalis</name>
    <dbReference type="NCBI Taxonomy" id="133901"/>
    <lineage>
        <taxon>Eukaryota</taxon>
        <taxon>Metazoa</taxon>
        <taxon>Ecdysozoa</taxon>
        <taxon>Arthropoda</taxon>
        <taxon>Hexapoda</taxon>
        <taxon>Insecta</taxon>
        <taxon>Pterygota</taxon>
        <taxon>Neoptera</taxon>
        <taxon>Paraneoptera</taxon>
        <taxon>Thysanoptera</taxon>
        <taxon>Terebrantia</taxon>
        <taxon>Thripoidea</taxon>
        <taxon>Thripidae</taxon>
        <taxon>Frankliniella</taxon>
    </lineage>
</organism>
<dbReference type="Pfam" id="PF14910">
    <property type="entry name" value="MMS22L_N"/>
    <property type="match status" value="1"/>
</dbReference>
<gene>
    <name evidence="14" type="primary">LOC113211867</name>
</gene>
<evidence type="ECO:0000259" key="12">
    <source>
        <dbReference type="Pfam" id="PF14911"/>
    </source>
</evidence>
<evidence type="ECO:0000256" key="1">
    <source>
        <dbReference type="ARBA" id="ARBA00004123"/>
    </source>
</evidence>
<comment type="similarity">
    <text evidence="3">Belongs to the MMS22 family. MMS22L subfamily.</text>
</comment>
<name>A0A9C6TV59_FRAOC</name>
<reference evidence="14" key="2">
    <citation type="submission" date="2025-08" db="UniProtKB">
        <authorList>
            <consortium name="RefSeq"/>
        </authorList>
    </citation>
    <scope>IDENTIFICATION</scope>
    <source>
        <tissue evidence="14">Whole organism</tissue>
    </source>
</reference>
<dbReference type="RefSeq" id="XP_052122996.1">
    <property type="nucleotide sequence ID" value="XM_052267036.1"/>
</dbReference>
<evidence type="ECO:0000256" key="10">
    <source>
        <dbReference type="ARBA" id="ARBA00033326"/>
    </source>
</evidence>
<dbReference type="GO" id="GO:0006325">
    <property type="term" value="P:chromatin organization"/>
    <property type="evidence" value="ECO:0007669"/>
    <property type="project" value="UniProtKB-KW"/>
</dbReference>
<evidence type="ECO:0000313" key="14">
    <source>
        <dbReference type="RefSeq" id="XP_052122996.1"/>
    </source>
</evidence>
<evidence type="ECO:0000256" key="3">
    <source>
        <dbReference type="ARBA" id="ARBA00006585"/>
    </source>
</evidence>
<dbReference type="Pfam" id="PF14911">
    <property type="entry name" value="MMS22L_C"/>
    <property type="match status" value="1"/>
</dbReference>
<dbReference type="OrthoDB" id="8193282at2759"/>
<keyword evidence="8" id="KW-0234">DNA repair</keyword>
<dbReference type="PANTHER" id="PTHR28547">
    <property type="entry name" value="PROTEIN MMS22-LIKE"/>
    <property type="match status" value="1"/>
</dbReference>
<dbReference type="Proteomes" id="UP000504606">
    <property type="component" value="Unplaced"/>
</dbReference>
<keyword evidence="5" id="KW-0158">Chromosome</keyword>
<evidence type="ECO:0000256" key="5">
    <source>
        <dbReference type="ARBA" id="ARBA00022454"/>
    </source>
</evidence>
<evidence type="ECO:0000256" key="7">
    <source>
        <dbReference type="ARBA" id="ARBA00022853"/>
    </source>
</evidence>